<dbReference type="STRING" id="215637.A0A4P9ZT49"/>
<keyword evidence="6 8" id="KW-1133">Transmembrane helix</keyword>
<feature type="transmembrane region" description="Helical" evidence="8">
    <location>
        <begin position="618"/>
        <end position="642"/>
    </location>
</feature>
<dbReference type="InterPro" id="IPR003593">
    <property type="entry name" value="AAA+_ATPase"/>
</dbReference>
<dbReference type="EMBL" id="ML002618">
    <property type="protein sequence ID" value="RKP36647.1"/>
    <property type="molecule type" value="Genomic_DNA"/>
</dbReference>
<dbReference type="InterPro" id="IPR043926">
    <property type="entry name" value="ABCG_dom"/>
</dbReference>
<evidence type="ECO:0000256" key="4">
    <source>
        <dbReference type="ARBA" id="ARBA00022741"/>
    </source>
</evidence>
<evidence type="ECO:0000313" key="10">
    <source>
        <dbReference type="EMBL" id="RKP36647.1"/>
    </source>
</evidence>
<dbReference type="InterPro" id="IPR050352">
    <property type="entry name" value="ABCG_transporters"/>
</dbReference>
<evidence type="ECO:0000256" key="7">
    <source>
        <dbReference type="ARBA" id="ARBA00023136"/>
    </source>
</evidence>
<dbReference type="InterPro" id="IPR027417">
    <property type="entry name" value="P-loop_NTPase"/>
</dbReference>
<evidence type="ECO:0000256" key="1">
    <source>
        <dbReference type="ARBA" id="ARBA00004141"/>
    </source>
</evidence>
<accession>A0A4P9ZT49</accession>
<evidence type="ECO:0000256" key="3">
    <source>
        <dbReference type="ARBA" id="ARBA00022692"/>
    </source>
</evidence>
<dbReference type="GO" id="GO:0140359">
    <property type="term" value="F:ABC-type transporter activity"/>
    <property type="evidence" value="ECO:0007669"/>
    <property type="project" value="InterPro"/>
</dbReference>
<dbReference type="PANTHER" id="PTHR48041:SF122">
    <property type="entry name" value="ABC TRANSPORTER DOMAIN-CONTAINING PROTEIN"/>
    <property type="match status" value="1"/>
</dbReference>
<dbReference type="PROSITE" id="PS50893">
    <property type="entry name" value="ABC_TRANSPORTER_2"/>
    <property type="match status" value="1"/>
</dbReference>
<evidence type="ECO:0000256" key="2">
    <source>
        <dbReference type="ARBA" id="ARBA00022448"/>
    </source>
</evidence>
<dbReference type="AlphaFoldDB" id="A0A4P9ZT49"/>
<dbReference type="Pfam" id="PF01061">
    <property type="entry name" value="ABC2_membrane"/>
    <property type="match status" value="1"/>
</dbReference>
<dbReference type="GO" id="GO:0016020">
    <property type="term" value="C:membrane"/>
    <property type="evidence" value="ECO:0007669"/>
    <property type="project" value="UniProtKB-SubCell"/>
</dbReference>
<evidence type="ECO:0000256" key="6">
    <source>
        <dbReference type="ARBA" id="ARBA00022989"/>
    </source>
</evidence>
<sequence length="653" mass="72407">MSTSSDNLPGSSASSFAELSHHSITFIGNDALVRPEASSGLTWNNIHYRVPTKPKGFGKRATESRTLLNNISGAVAPGEMVAIMGSSGAGKSTLLNALAGRLQTGTLSGQVLYKGVKRDPRLFKKQVAYVEQDDLLYPELTVKETIQYAATMKLPSRDFSAESKARRVNDVIEWLRLTETTDTMIGDSMARGVSGGERKRTAIGVELVTDPGFLFLDEATSGLDSNSALHVCEVVKSLCRARHIGVLMTIHQPSAKIFNLFDKVILLCKGDVVYAGPVAESVDYFARLGYVCAQHENPADFFLDLITLDHTNSERLAKSQARIDSLISSFQLKANQDSKPILTILPNPKEKPESTKPPLMTVVSAGWALPWLRELAVLLDRTWKAQTRSHFRIIAMAIRPLITGLFMGFTFFQLETTQSSIQNRVGFLFFIPIDLAFGVVVPMLTTFTLQADIMTRERSGGAYRVSSFYLAKFLTELPFWLLFNAVYLTVIYFLAHLQYDAIKFFTYLGICLMHVVVSVSLGLAIGSVFRNVHVSQMLAPLFINIFLVFSGNLVNFDDITPVLSWIRYISFITYTYQALSRNEFTGLHFSCDNPATESAVGCVLTGEDVLTKYSLDSFSIGTCIGLLGALTVAFHLITYICLRWKAKPRYLWI</sequence>
<dbReference type="GO" id="GO:0005524">
    <property type="term" value="F:ATP binding"/>
    <property type="evidence" value="ECO:0007669"/>
    <property type="project" value="UniProtKB-KW"/>
</dbReference>
<dbReference type="GO" id="GO:0016887">
    <property type="term" value="F:ATP hydrolysis activity"/>
    <property type="evidence" value="ECO:0007669"/>
    <property type="project" value="InterPro"/>
</dbReference>
<evidence type="ECO:0000313" key="11">
    <source>
        <dbReference type="Proteomes" id="UP000268162"/>
    </source>
</evidence>
<dbReference type="CDD" id="cd03213">
    <property type="entry name" value="ABCG_EPDR"/>
    <property type="match status" value="1"/>
</dbReference>
<feature type="transmembrane region" description="Helical" evidence="8">
    <location>
        <begin position="391"/>
        <end position="414"/>
    </location>
</feature>
<feature type="domain" description="ABC transporter" evidence="9">
    <location>
        <begin position="41"/>
        <end position="294"/>
    </location>
</feature>
<evidence type="ECO:0000256" key="5">
    <source>
        <dbReference type="ARBA" id="ARBA00022840"/>
    </source>
</evidence>
<keyword evidence="3 8" id="KW-0812">Transmembrane</keyword>
<evidence type="ECO:0000256" key="8">
    <source>
        <dbReference type="SAM" id="Phobius"/>
    </source>
</evidence>
<comment type="subcellular location">
    <subcellularLocation>
        <location evidence="1">Membrane</location>
        <topology evidence="1">Multi-pass membrane protein</topology>
    </subcellularLocation>
</comment>
<dbReference type="PANTHER" id="PTHR48041">
    <property type="entry name" value="ABC TRANSPORTER G FAMILY MEMBER 28"/>
    <property type="match status" value="1"/>
</dbReference>
<gene>
    <name evidence="10" type="ORF">BJ085DRAFT_16586</name>
</gene>
<keyword evidence="4" id="KW-0547">Nucleotide-binding</keyword>
<feature type="transmembrane region" description="Helical" evidence="8">
    <location>
        <begin position="470"/>
        <end position="495"/>
    </location>
</feature>
<dbReference type="InterPro" id="IPR003439">
    <property type="entry name" value="ABC_transporter-like_ATP-bd"/>
</dbReference>
<keyword evidence="7 8" id="KW-0472">Membrane</keyword>
<keyword evidence="11" id="KW-1185">Reference proteome</keyword>
<feature type="transmembrane region" description="Helical" evidence="8">
    <location>
        <begin position="501"/>
        <end position="525"/>
    </location>
</feature>
<reference evidence="11" key="1">
    <citation type="journal article" date="2018" name="Nat. Microbiol.">
        <title>Leveraging single-cell genomics to expand the fungal tree of life.</title>
        <authorList>
            <person name="Ahrendt S.R."/>
            <person name="Quandt C.A."/>
            <person name="Ciobanu D."/>
            <person name="Clum A."/>
            <person name="Salamov A."/>
            <person name="Andreopoulos B."/>
            <person name="Cheng J.F."/>
            <person name="Woyke T."/>
            <person name="Pelin A."/>
            <person name="Henrissat B."/>
            <person name="Reynolds N.K."/>
            <person name="Benny G.L."/>
            <person name="Smith M.E."/>
            <person name="James T.Y."/>
            <person name="Grigoriev I.V."/>
        </authorList>
    </citation>
    <scope>NUCLEOTIDE SEQUENCE [LARGE SCALE GENOMIC DNA]</scope>
    <source>
        <strain evidence="11">RSA 468</strain>
    </source>
</reference>
<dbReference type="Proteomes" id="UP000268162">
    <property type="component" value="Unassembled WGS sequence"/>
</dbReference>
<name>A0A4P9ZT49_9FUNG</name>
<protein>
    <submittedName>
        <fullName evidence="10">P-loop containing nucleoside triphosphate hydrolase protein</fullName>
    </submittedName>
</protein>
<dbReference type="Gene3D" id="3.40.50.300">
    <property type="entry name" value="P-loop containing nucleotide triphosphate hydrolases"/>
    <property type="match status" value="1"/>
</dbReference>
<keyword evidence="2" id="KW-0813">Transport</keyword>
<feature type="transmembrane region" description="Helical" evidence="8">
    <location>
        <begin position="426"/>
        <end position="449"/>
    </location>
</feature>
<evidence type="ECO:0000259" key="9">
    <source>
        <dbReference type="PROSITE" id="PS50893"/>
    </source>
</evidence>
<dbReference type="Pfam" id="PF00005">
    <property type="entry name" value="ABC_tran"/>
    <property type="match status" value="1"/>
</dbReference>
<keyword evidence="5" id="KW-0067">ATP-binding</keyword>
<dbReference type="SUPFAM" id="SSF52540">
    <property type="entry name" value="P-loop containing nucleoside triphosphate hydrolases"/>
    <property type="match status" value="1"/>
</dbReference>
<keyword evidence="10" id="KW-0378">Hydrolase</keyword>
<dbReference type="SMART" id="SM00382">
    <property type="entry name" value="AAA"/>
    <property type="match status" value="1"/>
</dbReference>
<dbReference type="InterPro" id="IPR013525">
    <property type="entry name" value="ABC2_TM"/>
</dbReference>
<feature type="transmembrane region" description="Helical" evidence="8">
    <location>
        <begin position="537"/>
        <end position="556"/>
    </location>
</feature>
<organism evidence="10 11">
    <name type="scientific">Dimargaris cristalligena</name>
    <dbReference type="NCBI Taxonomy" id="215637"/>
    <lineage>
        <taxon>Eukaryota</taxon>
        <taxon>Fungi</taxon>
        <taxon>Fungi incertae sedis</taxon>
        <taxon>Zoopagomycota</taxon>
        <taxon>Kickxellomycotina</taxon>
        <taxon>Dimargaritomycetes</taxon>
        <taxon>Dimargaritales</taxon>
        <taxon>Dimargaritaceae</taxon>
        <taxon>Dimargaris</taxon>
    </lineage>
</organism>
<dbReference type="Pfam" id="PF19055">
    <property type="entry name" value="ABC2_membrane_7"/>
    <property type="match status" value="1"/>
</dbReference>
<proteinExistence type="predicted"/>